<organism evidence="1 2">
    <name type="scientific">Nitrospira tepida</name>
    <dbReference type="NCBI Taxonomy" id="2973512"/>
    <lineage>
        <taxon>Bacteria</taxon>
        <taxon>Pseudomonadati</taxon>
        <taxon>Nitrospirota</taxon>
        <taxon>Nitrospiria</taxon>
        <taxon>Nitrospirales</taxon>
        <taxon>Nitrospiraceae</taxon>
        <taxon>Nitrospira</taxon>
    </lineage>
</organism>
<evidence type="ECO:0000313" key="1">
    <source>
        <dbReference type="EMBL" id="CAI4033830.1"/>
    </source>
</evidence>
<name>A0AA86N3J2_9BACT</name>
<keyword evidence="2" id="KW-1185">Reference proteome</keyword>
<dbReference type="EMBL" id="OX365700">
    <property type="protein sequence ID" value="CAI4033830.1"/>
    <property type="molecule type" value="Genomic_DNA"/>
</dbReference>
<gene>
    <name evidence="1" type="ORF">DNFV4_04272</name>
</gene>
<evidence type="ECO:0000313" key="2">
    <source>
        <dbReference type="Proteomes" id="UP001179121"/>
    </source>
</evidence>
<sequence>MAIECLPPYELPVAHRSMAARSTPVLYLWSLYRQPAAYTRGALEDLSDFGIEPV</sequence>
<accession>A0AA86N3J2</accession>
<dbReference type="AlphaFoldDB" id="A0AA86N3J2"/>
<reference evidence="1" key="1">
    <citation type="submission" date="2022-10" db="EMBL/GenBank/DDBJ databases">
        <authorList>
            <person name="Koch H."/>
        </authorList>
    </citation>
    <scope>NUCLEOTIDE SEQUENCE</scope>
    <source>
        <strain evidence="1">DNF</strain>
    </source>
</reference>
<dbReference type="Proteomes" id="UP001179121">
    <property type="component" value="Chromosome"/>
</dbReference>
<dbReference type="KEGG" id="nti:DNFV4_04272"/>
<protein>
    <submittedName>
        <fullName evidence="1">Uncharacterized protein</fullName>
    </submittedName>
</protein>
<proteinExistence type="predicted"/>